<keyword evidence="2" id="KW-0646">Protease inhibitor</keyword>
<dbReference type="AlphaFoldDB" id="A0A8K0CMQ7"/>
<dbReference type="InterPro" id="IPR042178">
    <property type="entry name" value="Serpin_sf_1"/>
</dbReference>
<evidence type="ECO:0000256" key="2">
    <source>
        <dbReference type="ARBA" id="ARBA00022690"/>
    </source>
</evidence>
<dbReference type="Proteomes" id="UP000801492">
    <property type="component" value="Unassembled WGS sequence"/>
</dbReference>
<keyword evidence="6" id="KW-1185">Reference proteome</keyword>
<evidence type="ECO:0000256" key="3">
    <source>
        <dbReference type="ARBA" id="ARBA00022900"/>
    </source>
</evidence>
<proteinExistence type="inferred from homology"/>
<name>A0A8K0CMQ7_IGNLU</name>
<protein>
    <recommendedName>
        <fullName evidence="4">Serpin domain-containing protein</fullName>
    </recommendedName>
</protein>
<dbReference type="PANTHER" id="PTHR11461:SF211">
    <property type="entry name" value="GH10112P-RELATED"/>
    <property type="match status" value="1"/>
</dbReference>
<dbReference type="InterPro" id="IPR036186">
    <property type="entry name" value="Serpin_sf"/>
</dbReference>
<dbReference type="Pfam" id="PF00079">
    <property type="entry name" value="Serpin"/>
    <property type="match status" value="1"/>
</dbReference>
<evidence type="ECO:0000313" key="6">
    <source>
        <dbReference type="Proteomes" id="UP000801492"/>
    </source>
</evidence>
<dbReference type="InterPro" id="IPR000215">
    <property type="entry name" value="Serpin_fam"/>
</dbReference>
<evidence type="ECO:0000259" key="4">
    <source>
        <dbReference type="Pfam" id="PF00079"/>
    </source>
</evidence>
<evidence type="ECO:0000256" key="1">
    <source>
        <dbReference type="ARBA" id="ARBA00009500"/>
    </source>
</evidence>
<evidence type="ECO:0000313" key="5">
    <source>
        <dbReference type="EMBL" id="KAF2889279.1"/>
    </source>
</evidence>
<keyword evidence="3" id="KW-0722">Serine protease inhibitor</keyword>
<comment type="similarity">
    <text evidence="1">Belongs to the serpin family.</text>
</comment>
<organism evidence="5 6">
    <name type="scientific">Ignelater luminosus</name>
    <name type="common">Cucubano</name>
    <name type="synonym">Pyrophorus luminosus</name>
    <dbReference type="NCBI Taxonomy" id="2038154"/>
    <lineage>
        <taxon>Eukaryota</taxon>
        <taxon>Metazoa</taxon>
        <taxon>Ecdysozoa</taxon>
        <taxon>Arthropoda</taxon>
        <taxon>Hexapoda</taxon>
        <taxon>Insecta</taxon>
        <taxon>Pterygota</taxon>
        <taxon>Neoptera</taxon>
        <taxon>Endopterygota</taxon>
        <taxon>Coleoptera</taxon>
        <taxon>Polyphaga</taxon>
        <taxon>Elateriformia</taxon>
        <taxon>Elateroidea</taxon>
        <taxon>Elateridae</taxon>
        <taxon>Agrypninae</taxon>
        <taxon>Pyrophorini</taxon>
        <taxon>Ignelater</taxon>
    </lineage>
</organism>
<reference evidence="5" key="1">
    <citation type="submission" date="2019-08" db="EMBL/GenBank/DDBJ databases">
        <title>The genome of the North American firefly Photinus pyralis.</title>
        <authorList>
            <consortium name="Photinus pyralis genome working group"/>
            <person name="Fallon T.R."/>
            <person name="Sander Lower S.E."/>
            <person name="Weng J.-K."/>
        </authorList>
    </citation>
    <scope>NUCLEOTIDE SEQUENCE</scope>
    <source>
        <strain evidence="5">TRF0915ILg1</strain>
        <tissue evidence="5">Whole body</tissue>
    </source>
</reference>
<dbReference type="GO" id="GO:0005615">
    <property type="term" value="C:extracellular space"/>
    <property type="evidence" value="ECO:0007669"/>
    <property type="project" value="InterPro"/>
</dbReference>
<sequence length="50" mass="5276">MGLGIIFDRVNADFGEISESGEQLYVSKAIQKAFIEVNEEGAEAAAATGK</sequence>
<dbReference type="InterPro" id="IPR023796">
    <property type="entry name" value="Serpin_dom"/>
</dbReference>
<gene>
    <name evidence="5" type="ORF">ILUMI_16894</name>
</gene>
<feature type="domain" description="Serpin" evidence="4">
    <location>
        <begin position="1"/>
        <end position="48"/>
    </location>
</feature>
<dbReference type="SUPFAM" id="SSF56574">
    <property type="entry name" value="Serpins"/>
    <property type="match status" value="1"/>
</dbReference>
<dbReference type="Gene3D" id="3.30.497.10">
    <property type="entry name" value="Antithrombin, subunit I, domain 2"/>
    <property type="match status" value="1"/>
</dbReference>
<accession>A0A8K0CMQ7</accession>
<comment type="caution">
    <text evidence="5">The sequence shown here is derived from an EMBL/GenBank/DDBJ whole genome shotgun (WGS) entry which is preliminary data.</text>
</comment>
<dbReference type="EMBL" id="VTPC01068723">
    <property type="protein sequence ID" value="KAF2889279.1"/>
    <property type="molecule type" value="Genomic_DNA"/>
</dbReference>
<dbReference type="PANTHER" id="PTHR11461">
    <property type="entry name" value="SERINE PROTEASE INHIBITOR, SERPIN"/>
    <property type="match status" value="1"/>
</dbReference>
<dbReference type="OrthoDB" id="671595at2759"/>
<dbReference type="GO" id="GO:0004867">
    <property type="term" value="F:serine-type endopeptidase inhibitor activity"/>
    <property type="evidence" value="ECO:0007669"/>
    <property type="project" value="UniProtKB-KW"/>
</dbReference>